<proteinExistence type="predicted"/>
<keyword evidence="4" id="KW-1185">Reference proteome</keyword>
<dbReference type="CDD" id="cd01309">
    <property type="entry name" value="Met_dep_hydrolase_C"/>
    <property type="match status" value="1"/>
</dbReference>
<evidence type="ECO:0000259" key="2">
    <source>
        <dbReference type="Pfam" id="PF01979"/>
    </source>
</evidence>
<dbReference type="Gene3D" id="3.20.20.140">
    <property type="entry name" value="Metal-dependent hydrolases"/>
    <property type="match status" value="2"/>
</dbReference>
<dbReference type="InterPro" id="IPR032466">
    <property type="entry name" value="Metal_Hydrolase"/>
</dbReference>
<dbReference type="Proteomes" id="UP001501508">
    <property type="component" value="Unassembled WGS sequence"/>
</dbReference>
<dbReference type="InterPro" id="IPR051781">
    <property type="entry name" value="Metallo-dep_Hydrolase"/>
</dbReference>
<dbReference type="InterPro" id="IPR011059">
    <property type="entry name" value="Metal-dep_hydrolase_composite"/>
</dbReference>
<name>A0ABP8M6H8_9BACT</name>
<dbReference type="SUPFAM" id="SSF51556">
    <property type="entry name" value="Metallo-dependent hydrolases"/>
    <property type="match status" value="2"/>
</dbReference>
<sequence>MIKRLSLLKAVLACLLFSGPKASGQETFPRNGPYDERTGNYAFINATIATSPSVTISQATLLVENGRIAAVGKNVPVPKNTVVYDLKNKHIYASFIDLFSSYGMPPNRQPERSSGPQLNSSKKGVFGWNQAVHSEERAAALFSPDKEKATEYRNAGFGTVLTHYQDGIVRGTGSLTTLTAEAATLSTLKADASAHFSFSKGSSGQQYPTSVMGAVALLRQTYYDAEWYQNGGSREEQNLSLEAMGRLRKLPAIFEANNKWALLRADKIGDEFGIRYIIKGGGDEYQRILEIKAANVPVIVPLNFPETYDVADPWDAEVITLAEMKHWEMAPGNAAALEKAGVEFAFTANGLKNAGDFLGNIRKAVRYGLSKTRALEALTTTPAKLVGAEKTVGTLATGQIANFLVTSGDIFEDGTELLENWIQGKRYLVASGKPDLAGTYDFSINGQQKGTLAISGTRSKPELKLRLNDTLTVTPRLSAIGDLLTITFQTEKGGGSTRLTGWFEGNRLRGSGELPGGEKVQWAAGKTDTPVSLTEKKDSSGIKPETGAVVYPFVGLGQETLPGAETILFKNATVWTMEADGKLTETDVLVRGGKITQVGKKITAPQGARVIDATGRHLTPGLVDEHSHIALFGVNEGSQSSSAEVRMADALNPEDVNIYRQLAGGVTTSQLLHGSANAIGGQSAVIKLKWGESADKLLLPEARYIKFALGENVKQSNWGEQARVRYPQTRMGVEQVYYDHFIRARAYDQSWKAYNKAGNKKEAPRRDLELEALAEILRGERHITCHSYVQSEINMLMHVADSLKFRINTFTHILEGYKLADKMAERKIGGSAFADWWAYKMEVKEAIPYNAALMAREGITVAINSDDAEMARRLNQEAAKTIAFGGVSEIDALKMVTLNPARLLRLDHRIGSIKVGKDADLVLWTDHPLSIYAQPVYTVIEGCVYFSTEGDLQKQKNISQEKARLIQKSLDAKAAGAATQAPQSVRPRMWHCEDIIGAHVEHHDH</sequence>
<keyword evidence="1" id="KW-0732">Signal</keyword>
<gene>
    <name evidence="3" type="ORF">GCM10023091_34290</name>
</gene>
<dbReference type="PANTHER" id="PTHR43135">
    <property type="entry name" value="ALPHA-D-RIBOSE 1-METHYLPHOSPHONATE 5-TRIPHOSPHATE DIPHOSPHATASE"/>
    <property type="match status" value="1"/>
</dbReference>
<accession>A0ABP8M6H8</accession>
<protein>
    <submittedName>
        <fullName evidence="3">Amidohydrolase family protein</fullName>
    </submittedName>
</protein>
<evidence type="ECO:0000256" key="1">
    <source>
        <dbReference type="SAM" id="SignalP"/>
    </source>
</evidence>
<dbReference type="PANTHER" id="PTHR43135:SF3">
    <property type="entry name" value="ALPHA-D-RIBOSE 1-METHYLPHOSPHONATE 5-TRIPHOSPHATE DIPHOSPHATASE"/>
    <property type="match status" value="1"/>
</dbReference>
<feature type="domain" description="Amidohydrolase-related" evidence="2">
    <location>
        <begin position="335"/>
        <end position="411"/>
    </location>
</feature>
<reference evidence="4" key="1">
    <citation type="journal article" date="2019" name="Int. J. Syst. Evol. Microbiol.">
        <title>The Global Catalogue of Microorganisms (GCM) 10K type strain sequencing project: providing services to taxonomists for standard genome sequencing and annotation.</title>
        <authorList>
            <consortium name="The Broad Institute Genomics Platform"/>
            <consortium name="The Broad Institute Genome Sequencing Center for Infectious Disease"/>
            <person name="Wu L."/>
            <person name="Ma J."/>
        </authorList>
    </citation>
    <scope>NUCLEOTIDE SEQUENCE [LARGE SCALE GENOMIC DNA]</scope>
    <source>
        <strain evidence="4">JCM 31920</strain>
    </source>
</reference>
<feature type="domain" description="Amidohydrolase-related" evidence="2">
    <location>
        <begin position="852"/>
        <end position="932"/>
    </location>
</feature>
<dbReference type="InterPro" id="IPR006680">
    <property type="entry name" value="Amidohydro-rel"/>
</dbReference>
<dbReference type="Gene3D" id="2.30.40.10">
    <property type="entry name" value="Urease, subunit C, domain 1"/>
    <property type="match status" value="2"/>
</dbReference>
<evidence type="ECO:0000313" key="3">
    <source>
        <dbReference type="EMBL" id="GAA4444320.1"/>
    </source>
</evidence>
<dbReference type="SUPFAM" id="SSF51338">
    <property type="entry name" value="Composite domain of metallo-dependent hydrolases"/>
    <property type="match status" value="2"/>
</dbReference>
<dbReference type="Pfam" id="PF01979">
    <property type="entry name" value="Amidohydro_1"/>
    <property type="match status" value="2"/>
</dbReference>
<dbReference type="EMBL" id="BAABEY010000031">
    <property type="protein sequence ID" value="GAA4444320.1"/>
    <property type="molecule type" value="Genomic_DNA"/>
</dbReference>
<evidence type="ECO:0000313" key="4">
    <source>
        <dbReference type="Proteomes" id="UP001501508"/>
    </source>
</evidence>
<feature type="signal peptide" evidence="1">
    <location>
        <begin position="1"/>
        <end position="24"/>
    </location>
</feature>
<comment type="caution">
    <text evidence="3">The sequence shown here is derived from an EMBL/GenBank/DDBJ whole genome shotgun (WGS) entry which is preliminary data.</text>
</comment>
<organism evidence="3 4">
    <name type="scientific">Ravibacter arvi</name>
    <dbReference type="NCBI Taxonomy" id="2051041"/>
    <lineage>
        <taxon>Bacteria</taxon>
        <taxon>Pseudomonadati</taxon>
        <taxon>Bacteroidota</taxon>
        <taxon>Cytophagia</taxon>
        <taxon>Cytophagales</taxon>
        <taxon>Spirosomataceae</taxon>
        <taxon>Ravibacter</taxon>
    </lineage>
</organism>
<dbReference type="RefSeq" id="WP_345031456.1">
    <property type="nucleotide sequence ID" value="NZ_BAABEY010000031.1"/>
</dbReference>
<feature type="chain" id="PRO_5047164370" evidence="1">
    <location>
        <begin position="25"/>
        <end position="1005"/>
    </location>
</feature>